<name>A0A1F6DRU0_9BACT</name>
<reference evidence="1 2" key="1">
    <citation type="journal article" date="2016" name="Nat. Commun.">
        <title>Thousands of microbial genomes shed light on interconnected biogeochemical processes in an aquifer system.</title>
        <authorList>
            <person name="Anantharaman K."/>
            <person name="Brown C.T."/>
            <person name="Hug L.A."/>
            <person name="Sharon I."/>
            <person name="Castelle C.J."/>
            <person name="Probst A.J."/>
            <person name="Thomas B.C."/>
            <person name="Singh A."/>
            <person name="Wilkins M.J."/>
            <person name="Karaoz U."/>
            <person name="Brodie E.L."/>
            <person name="Williams K.H."/>
            <person name="Hubbard S.S."/>
            <person name="Banfield J.F."/>
        </authorList>
    </citation>
    <scope>NUCLEOTIDE SEQUENCE [LARGE SCALE GENOMIC DNA]</scope>
</reference>
<dbReference type="AlphaFoldDB" id="A0A1F6DRU0"/>
<evidence type="ECO:0008006" key="3">
    <source>
        <dbReference type="Google" id="ProtNLM"/>
    </source>
</evidence>
<gene>
    <name evidence="1" type="ORF">A3C94_01360</name>
</gene>
<comment type="caution">
    <text evidence="1">The sequence shown here is derived from an EMBL/GenBank/DDBJ whole genome shotgun (WGS) entry which is preliminary data.</text>
</comment>
<dbReference type="InterPro" id="IPR013783">
    <property type="entry name" value="Ig-like_fold"/>
</dbReference>
<dbReference type="EMBL" id="MFLJ01000034">
    <property type="protein sequence ID" value="OGG64106.1"/>
    <property type="molecule type" value="Genomic_DNA"/>
</dbReference>
<dbReference type="Gene3D" id="2.60.40.10">
    <property type="entry name" value="Immunoglobulins"/>
    <property type="match status" value="1"/>
</dbReference>
<protein>
    <recommendedName>
        <fullName evidence="3">Bacterial Ig domain-containing protein</fullName>
    </recommendedName>
</protein>
<evidence type="ECO:0000313" key="1">
    <source>
        <dbReference type="EMBL" id="OGG64106.1"/>
    </source>
</evidence>
<dbReference type="STRING" id="1798496.A3C94_01360"/>
<dbReference type="Proteomes" id="UP000177232">
    <property type="component" value="Unassembled WGS sequence"/>
</dbReference>
<sequence>MSAGTKKKSSKLTMTKYLIGAILLIGAGYGGVKAWPLVAGPTLSIDSPAPYATFTNGIVSIEGKAVRAAALTLDSTALLRDQDGSFSSTRTFPRGGSILTFVATDRFGRTVTATRSIFVP</sequence>
<proteinExistence type="predicted"/>
<accession>A0A1F6DRU0</accession>
<organism evidence="1 2">
    <name type="scientific">Candidatus Kaiserbacteria bacterium RIFCSPHIGHO2_02_FULL_55_17</name>
    <dbReference type="NCBI Taxonomy" id="1798496"/>
    <lineage>
        <taxon>Bacteria</taxon>
        <taxon>Candidatus Kaiseribacteriota</taxon>
    </lineage>
</organism>
<evidence type="ECO:0000313" key="2">
    <source>
        <dbReference type="Proteomes" id="UP000177232"/>
    </source>
</evidence>